<organism evidence="3 4">
    <name type="scientific">Prosthecochloris vibrioformis</name>
    <name type="common">Chlorobium vibrioforme</name>
    <dbReference type="NCBI Taxonomy" id="1098"/>
    <lineage>
        <taxon>Bacteria</taxon>
        <taxon>Pseudomonadati</taxon>
        <taxon>Chlorobiota</taxon>
        <taxon>Chlorobiia</taxon>
        <taxon>Chlorobiales</taxon>
        <taxon>Chlorobiaceae</taxon>
        <taxon>Prosthecochloris</taxon>
    </lineage>
</organism>
<feature type="transmembrane region" description="Helical" evidence="1">
    <location>
        <begin position="69"/>
        <end position="87"/>
    </location>
</feature>
<dbReference type="Proteomes" id="UP000309544">
    <property type="component" value="Unassembled WGS sequence"/>
</dbReference>
<sequence length="98" mass="10320">MKRTYMLFVFLLMANTAFAASTSMPWEGPLEQLLNSLTGPVSRVIGAVAIVSLGLGLAFSDGGSVMRKALWVVMGLAIAYNAVSWGLDFMGFGGGLTV</sequence>
<dbReference type="Pfam" id="PF04956">
    <property type="entry name" value="TrbC"/>
    <property type="match status" value="1"/>
</dbReference>
<dbReference type="EMBL" id="VDCI01000001">
    <property type="protein sequence ID" value="TNJ38022.1"/>
    <property type="molecule type" value="Genomic_DNA"/>
</dbReference>
<dbReference type="InterPro" id="IPR007039">
    <property type="entry name" value="TrbC/VirB2"/>
</dbReference>
<name>A0A5C4S4A1_PROVB</name>
<keyword evidence="2" id="KW-0732">Signal</keyword>
<protein>
    <submittedName>
        <fullName evidence="3">TrbC/VirB2 family protein</fullName>
    </submittedName>
</protein>
<gene>
    <name evidence="3" type="ORF">FGF68_02255</name>
</gene>
<feature type="transmembrane region" description="Helical" evidence="1">
    <location>
        <begin position="43"/>
        <end position="60"/>
    </location>
</feature>
<evidence type="ECO:0000256" key="1">
    <source>
        <dbReference type="SAM" id="Phobius"/>
    </source>
</evidence>
<evidence type="ECO:0000313" key="4">
    <source>
        <dbReference type="Proteomes" id="UP000309544"/>
    </source>
</evidence>
<evidence type="ECO:0000256" key="2">
    <source>
        <dbReference type="SAM" id="SignalP"/>
    </source>
</evidence>
<accession>A0A5C4S4A1</accession>
<keyword evidence="1" id="KW-1133">Transmembrane helix</keyword>
<evidence type="ECO:0000313" key="3">
    <source>
        <dbReference type="EMBL" id="TNJ38022.1"/>
    </source>
</evidence>
<comment type="caution">
    <text evidence="3">The sequence shown here is derived from an EMBL/GenBank/DDBJ whole genome shotgun (WGS) entry which is preliminary data.</text>
</comment>
<reference evidence="3 4" key="1">
    <citation type="submission" date="2019-05" db="EMBL/GenBank/DDBJ databases">
        <title>Draft Whole-Genome sequence of the green sulfur bacterium Prosthecochloris vibrioformis DSM 260.</title>
        <authorList>
            <person name="Meyer T.E."/>
            <person name="Kyndt J.A."/>
        </authorList>
    </citation>
    <scope>NUCLEOTIDE SEQUENCE [LARGE SCALE GENOMIC DNA]</scope>
    <source>
        <strain evidence="3 4">DSM 260</strain>
    </source>
</reference>
<feature type="chain" id="PRO_5023025052" evidence="2">
    <location>
        <begin position="20"/>
        <end position="98"/>
    </location>
</feature>
<keyword evidence="4" id="KW-1185">Reference proteome</keyword>
<keyword evidence="1" id="KW-0472">Membrane</keyword>
<keyword evidence="1" id="KW-0812">Transmembrane</keyword>
<dbReference type="AlphaFoldDB" id="A0A5C4S4A1"/>
<feature type="signal peptide" evidence="2">
    <location>
        <begin position="1"/>
        <end position="19"/>
    </location>
</feature>
<proteinExistence type="predicted"/>